<dbReference type="PROSITE" id="PS01124">
    <property type="entry name" value="HTH_ARAC_FAMILY_2"/>
    <property type="match status" value="1"/>
</dbReference>
<evidence type="ECO:0000259" key="4">
    <source>
        <dbReference type="PROSITE" id="PS01124"/>
    </source>
</evidence>
<dbReference type="InterPro" id="IPR046532">
    <property type="entry name" value="DUF6597"/>
</dbReference>
<sequence length="240" mass="25760">MTWYSPSPVARDLAPDLVTGWTARIEGTHRLVPDGCVDVLWIDNGRIVVCGPETAAWSFRLPRGTEAVGVRFRPGRAGAVLGFDTADVRDRRIPLEDALGGRAQRLLSERLGDAAPAARAGILEEHVRRWLADAPAQDDATAAVASMLARDPATTVAGLAAATGLSERQLHRRCTAAFGYGPATLRRILRLQRFLGIARHPAAPVDLARLAAAAGYTDQPYLSRDCRAIAGSSPRELIGR</sequence>
<evidence type="ECO:0000313" key="5">
    <source>
        <dbReference type="EMBL" id="MFC4564977.1"/>
    </source>
</evidence>
<organism evidence="5 6">
    <name type="scientific">Nocardiopsis mangrovi</name>
    <dbReference type="NCBI Taxonomy" id="1179818"/>
    <lineage>
        <taxon>Bacteria</taxon>
        <taxon>Bacillati</taxon>
        <taxon>Actinomycetota</taxon>
        <taxon>Actinomycetes</taxon>
        <taxon>Streptosporangiales</taxon>
        <taxon>Nocardiopsidaceae</taxon>
        <taxon>Nocardiopsis</taxon>
    </lineage>
</organism>
<protein>
    <submittedName>
        <fullName evidence="5">Helix-turn-helix domain-containing protein</fullName>
    </submittedName>
</protein>
<dbReference type="SMART" id="SM00342">
    <property type="entry name" value="HTH_ARAC"/>
    <property type="match status" value="1"/>
</dbReference>
<accession>A0ABV9E1Y2</accession>
<reference evidence="6" key="1">
    <citation type="journal article" date="2019" name="Int. J. Syst. Evol. Microbiol.">
        <title>The Global Catalogue of Microorganisms (GCM) 10K type strain sequencing project: providing services to taxonomists for standard genome sequencing and annotation.</title>
        <authorList>
            <consortium name="The Broad Institute Genomics Platform"/>
            <consortium name="The Broad Institute Genome Sequencing Center for Infectious Disease"/>
            <person name="Wu L."/>
            <person name="Ma J."/>
        </authorList>
    </citation>
    <scope>NUCLEOTIDE SEQUENCE [LARGE SCALE GENOMIC DNA]</scope>
    <source>
        <strain evidence="6">XZYJ18</strain>
    </source>
</reference>
<evidence type="ECO:0000256" key="2">
    <source>
        <dbReference type="ARBA" id="ARBA00023125"/>
    </source>
</evidence>
<evidence type="ECO:0000256" key="3">
    <source>
        <dbReference type="ARBA" id="ARBA00023163"/>
    </source>
</evidence>
<comment type="caution">
    <text evidence="5">The sequence shown here is derived from an EMBL/GenBank/DDBJ whole genome shotgun (WGS) entry which is preliminary data.</text>
</comment>
<proteinExistence type="predicted"/>
<dbReference type="PANTHER" id="PTHR46796">
    <property type="entry name" value="HTH-TYPE TRANSCRIPTIONAL ACTIVATOR RHAS-RELATED"/>
    <property type="match status" value="1"/>
</dbReference>
<gene>
    <name evidence="5" type="ORF">ACFO4E_24215</name>
</gene>
<dbReference type="PANTHER" id="PTHR46796:SF15">
    <property type="entry name" value="BLL1074 PROTEIN"/>
    <property type="match status" value="1"/>
</dbReference>
<dbReference type="Pfam" id="PF12833">
    <property type="entry name" value="HTH_18"/>
    <property type="match status" value="1"/>
</dbReference>
<evidence type="ECO:0000256" key="1">
    <source>
        <dbReference type="ARBA" id="ARBA00023015"/>
    </source>
</evidence>
<keyword evidence="3" id="KW-0804">Transcription</keyword>
<dbReference type="RefSeq" id="WP_378578571.1">
    <property type="nucleotide sequence ID" value="NZ_JBHSFQ010000031.1"/>
</dbReference>
<keyword evidence="1" id="KW-0805">Transcription regulation</keyword>
<dbReference type="EMBL" id="JBHSFQ010000031">
    <property type="protein sequence ID" value="MFC4564977.1"/>
    <property type="molecule type" value="Genomic_DNA"/>
</dbReference>
<dbReference type="InterPro" id="IPR050204">
    <property type="entry name" value="AraC_XylS_family_regulators"/>
</dbReference>
<name>A0ABV9E1Y2_9ACTN</name>
<evidence type="ECO:0000313" key="6">
    <source>
        <dbReference type="Proteomes" id="UP001595923"/>
    </source>
</evidence>
<dbReference type="InterPro" id="IPR018060">
    <property type="entry name" value="HTH_AraC"/>
</dbReference>
<dbReference type="Gene3D" id="1.10.10.60">
    <property type="entry name" value="Homeodomain-like"/>
    <property type="match status" value="1"/>
</dbReference>
<keyword evidence="2" id="KW-0238">DNA-binding</keyword>
<feature type="domain" description="HTH araC/xylS-type" evidence="4">
    <location>
        <begin position="138"/>
        <end position="240"/>
    </location>
</feature>
<dbReference type="Proteomes" id="UP001595923">
    <property type="component" value="Unassembled WGS sequence"/>
</dbReference>
<keyword evidence="6" id="KW-1185">Reference proteome</keyword>
<dbReference type="Pfam" id="PF20240">
    <property type="entry name" value="DUF6597"/>
    <property type="match status" value="1"/>
</dbReference>